<reference evidence="1 2" key="1">
    <citation type="journal article" date="2018" name="Sci. Rep.">
        <title>Genomic signatures of local adaptation to the degree of environmental predictability in rotifers.</title>
        <authorList>
            <person name="Franch-Gras L."/>
            <person name="Hahn C."/>
            <person name="Garcia-Roger E.M."/>
            <person name="Carmona M.J."/>
            <person name="Serra M."/>
            <person name="Gomez A."/>
        </authorList>
    </citation>
    <scope>NUCLEOTIDE SEQUENCE [LARGE SCALE GENOMIC DNA]</scope>
    <source>
        <strain evidence="1">HYR1</strain>
    </source>
</reference>
<dbReference type="AlphaFoldDB" id="A0A3M7SK54"/>
<accession>A0A3M7SK54</accession>
<proteinExistence type="predicted"/>
<protein>
    <submittedName>
        <fullName evidence="1">Uncharacterized protein</fullName>
    </submittedName>
</protein>
<comment type="caution">
    <text evidence="1">The sequence shown here is derived from an EMBL/GenBank/DDBJ whole genome shotgun (WGS) entry which is preliminary data.</text>
</comment>
<name>A0A3M7SK54_BRAPC</name>
<evidence type="ECO:0000313" key="2">
    <source>
        <dbReference type="Proteomes" id="UP000276133"/>
    </source>
</evidence>
<dbReference type="Proteomes" id="UP000276133">
    <property type="component" value="Unassembled WGS sequence"/>
</dbReference>
<sequence length="115" mass="13455">MNLLACFEYSCPNDIKPKQKKFILKKEAIDRKFSFTKRASDLQLDILTLVNISSLLKLHHKYKPSLQLFCLSDPIKDLQSLMSRESELDHISKSFKETIKLENALLKTFFYQISI</sequence>
<organism evidence="1 2">
    <name type="scientific">Brachionus plicatilis</name>
    <name type="common">Marine rotifer</name>
    <name type="synonym">Brachionus muelleri</name>
    <dbReference type="NCBI Taxonomy" id="10195"/>
    <lineage>
        <taxon>Eukaryota</taxon>
        <taxon>Metazoa</taxon>
        <taxon>Spiralia</taxon>
        <taxon>Gnathifera</taxon>
        <taxon>Rotifera</taxon>
        <taxon>Eurotatoria</taxon>
        <taxon>Monogononta</taxon>
        <taxon>Pseudotrocha</taxon>
        <taxon>Ploima</taxon>
        <taxon>Brachionidae</taxon>
        <taxon>Brachionus</taxon>
    </lineage>
</organism>
<dbReference type="EMBL" id="REGN01001237">
    <property type="protein sequence ID" value="RNA36109.1"/>
    <property type="molecule type" value="Genomic_DNA"/>
</dbReference>
<gene>
    <name evidence="1" type="ORF">BpHYR1_004699</name>
</gene>
<keyword evidence="2" id="KW-1185">Reference proteome</keyword>
<evidence type="ECO:0000313" key="1">
    <source>
        <dbReference type="EMBL" id="RNA36109.1"/>
    </source>
</evidence>